<name>C5M2P2_CANTT</name>
<dbReference type="KEGG" id="ctp:CTRG_00331"/>
<feature type="transmembrane region" description="Helical" evidence="1">
    <location>
        <begin position="85"/>
        <end position="104"/>
    </location>
</feature>
<dbReference type="RefSeq" id="XP_002545550.1">
    <property type="nucleotide sequence ID" value="XM_002545504.1"/>
</dbReference>
<evidence type="ECO:0000256" key="1">
    <source>
        <dbReference type="SAM" id="Phobius"/>
    </source>
</evidence>
<keyword evidence="1" id="KW-1133">Transmembrane helix</keyword>
<proteinExistence type="predicted"/>
<gene>
    <name evidence="2" type="ORF">CTRG_00331</name>
</gene>
<keyword evidence="1" id="KW-0472">Membrane</keyword>
<accession>C5M2P2</accession>
<dbReference type="Proteomes" id="UP000002037">
    <property type="component" value="Unassembled WGS sequence"/>
</dbReference>
<evidence type="ECO:0000313" key="3">
    <source>
        <dbReference type="Proteomes" id="UP000002037"/>
    </source>
</evidence>
<dbReference type="VEuPathDB" id="FungiDB:CTRG_00331"/>
<dbReference type="EMBL" id="GG692395">
    <property type="protein sequence ID" value="EER35592.1"/>
    <property type="molecule type" value="Genomic_DNA"/>
</dbReference>
<dbReference type="HOGENOM" id="CLU_1758570_0_0_1"/>
<keyword evidence="1" id="KW-0812">Transmembrane</keyword>
<organism evidence="2 3">
    <name type="scientific">Candida tropicalis (strain ATCC MYA-3404 / T1)</name>
    <name type="common">Yeast</name>
    <dbReference type="NCBI Taxonomy" id="294747"/>
    <lineage>
        <taxon>Eukaryota</taxon>
        <taxon>Fungi</taxon>
        <taxon>Dikarya</taxon>
        <taxon>Ascomycota</taxon>
        <taxon>Saccharomycotina</taxon>
        <taxon>Pichiomycetes</taxon>
        <taxon>Debaryomycetaceae</taxon>
        <taxon>Candida/Lodderomyces clade</taxon>
        <taxon>Candida</taxon>
    </lineage>
</organism>
<sequence length="148" mass="16210">MSVSSNGRRFSEHHLHPSIIQDVSTDTPGIVAAELAAELGVEEEGLLNTDATKRHSYGAILADIPDQDYDIDDPNSGYALPKAQLYTVISSFIFGFILGSIGWYSGYNFINHDSFQILYAVSNISSDLQSHIYLSSAAFPTYFLGKLV</sequence>
<keyword evidence="3" id="KW-1185">Reference proteome</keyword>
<dbReference type="STRING" id="294747.C5M2P2"/>
<reference evidence="2 3" key="1">
    <citation type="journal article" date="2009" name="Nature">
        <title>Evolution of pathogenicity and sexual reproduction in eight Candida genomes.</title>
        <authorList>
            <person name="Butler G."/>
            <person name="Rasmussen M.D."/>
            <person name="Lin M.F."/>
            <person name="Santos M.A."/>
            <person name="Sakthikumar S."/>
            <person name="Munro C.A."/>
            <person name="Rheinbay E."/>
            <person name="Grabherr M."/>
            <person name="Forche A."/>
            <person name="Reedy J.L."/>
            <person name="Agrafioti I."/>
            <person name="Arnaud M.B."/>
            <person name="Bates S."/>
            <person name="Brown A.J."/>
            <person name="Brunke S."/>
            <person name="Costanzo M.C."/>
            <person name="Fitzpatrick D.A."/>
            <person name="de Groot P.W."/>
            <person name="Harris D."/>
            <person name="Hoyer L.L."/>
            <person name="Hube B."/>
            <person name="Klis F.M."/>
            <person name="Kodira C."/>
            <person name="Lennard N."/>
            <person name="Logue M.E."/>
            <person name="Martin R."/>
            <person name="Neiman A.M."/>
            <person name="Nikolaou E."/>
            <person name="Quail M.A."/>
            <person name="Quinn J."/>
            <person name="Santos M.C."/>
            <person name="Schmitzberger F.F."/>
            <person name="Sherlock G."/>
            <person name="Shah P."/>
            <person name="Silverstein K.A."/>
            <person name="Skrzypek M.S."/>
            <person name="Soll D."/>
            <person name="Staggs R."/>
            <person name="Stansfield I."/>
            <person name="Stumpf M.P."/>
            <person name="Sudbery P.E."/>
            <person name="Srikantha T."/>
            <person name="Zeng Q."/>
            <person name="Berman J."/>
            <person name="Berriman M."/>
            <person name="Heitman J."/>
            <person name="Gow N.A."/>
            <person name="Lorenz M.C."/>
            <person name="Birren B.W."/>
            <person name="Kellis M."/>
            <person name="Cuomo C.A."/>
        </authorList>
    </citation>
    <scope>NUCLEOTIDE SEQUENCE [LARGE SCALE GENOMIC DNA]</scope>
    <source>
        <strain evidence="3">ATCC MYA-3404 / T1</strain>
    </source>
</reference>
<evidence type="ECO:0000313" key="2">
    <source>
        <dbReference type="EMBL" id="EER35592.1"/>
    </source>
</evidence>
<dbReference type="GeneID" id="8296134"/>
<protein>
    <submittedName>
        <fullName evidence="2">Uncharacterized protein</fullName>
    </submittedName>
</protein>
<dbReference type="AlphaFoldDB" id="C5M2P2"/>